<dbReference type="EMBL" id="CM000760">
    <property type="protein sequence ID" value="KXG39852.1"/>
    <property type="molecule type" value="Genomic_DNA"/>
</dbReference>
<organism evidence="1 2">
    <name type="scientific">Sorghum bicolor</name>
    <name type="common">Sorghum</name>
    <name type="synonym">Sorghum vulgare</name>
    <dbReference type="NCBI Taxonomy" id="4558"/>
    <lineage>
        <taxon>Eukaryota</taxon>
        <taxon>Viridiplantae</taxon>
        <taxon>Streptophyta</taxon>
        <taxon>Embryophyta</taxon>
        <taxon>Tracheophyta</taxon>
        <taxon>Spermatophyta</taxon>
        <taxon>Magnoliopsida</taxon>
        <taxon>Liliopsida</taxon>
        <taxon>Poales</taxon>
        <taxon>Poaceae</taxon>
        <taxon>PACMAD clade</taxon>
        <taxon>Panicoideae</taxon>
        <taxon>Andropogonodae</taxon>
        <taxon>Andropogoneae</taxon>
        <taxon>Sorghinae</taxon>
        <taxon>Sorghum</taxon>
    </lineage>
</organism>
<name>A0A1B6QPK0_SORBI</name>
<gene>
    <name evidence="1" type="ORF">SORBI_3001G454200</name>
</gene>
<dbReference type="Gramene" id="KXG39852">
    <property type="protein sequence ID" value="KXG39852"/>
    <property type="gene ID" value="SORBI_3001G454200"/>
</dbReference>
<protein>
    <submittedName>
        <fullName evidence="1">Uncharacterized protein</fullName>
    </submittedName>
</protein>
<keyword evidence="2" id="KW-1185">Reference proteome</keyword>
<evidence type="ECO:0000313" key="2">
    <source>
        <dbReference type="Proteomes" id="UP000000768"/>
    </source>
</evidence>
<dbReference type="AlphaFoldDB" id="A0A1B6QPK0"/>
<proteinExistence type="predicted"/>
<dbReference type="Proteomes" id="UP000000768">
    <property type="component" value="Chromosome 1"/>
</dbReference>
<accession>A0A1B6QPK0</accession>
<evidence type="ECO:0000313" key="1">
    <source>
        <dbReference type="EMBL" id="KXG39852.1"/>
    </source>
</evidence>
<sequence length="98" mass="10510">MLIDSRTSSHVNRPHGPRIAMHAVVTSTSSPAGNYPQSLYCLVARELDLNQRSLPGVCLCSRSCQATTTTTWCLAASAATTTRFLRSSGAPEELSRAD</sequence>
<reference evidence="1 2" key="1">
    <citation type="journal article" date="2009" name="Nature">
        <title>The Sorghum bicolor genome and the diversification of grasses.</title>
        <authorList>
            <person name="Paterson A.H."/>
            <person name="Bowers J.E."/>
            <person name="Bruggmann R."/>
            <person name="Dubchak I."/>
            <person name="Grimwood J."/>
            <person name="Gundlach H."/>
            <person name="Haberer G."/>
            <person name="Hellsten U."/>
            <person name="Mitros T."/>
            <person name="Poliakov A."/>
            <person name="Schmutz J."/>
            <person name="Spannagl M."/>
            <person name="Tang H."/>
            <person name="Wang X."/>
            <person name="Wicker T."/>
            <person name="Bharti A.K."/>
            <person name="Chapman J."/>
            <person name="Feltus F.A."/>
            <person name="Gowik U."/>
            <person name="Grigoriev I.V."/>
            <person name="Lyons E."/>
            <person name="Maher C.A."/>
            <person name="Martis M."/>
            <person name="Narechania A."/>
            <person name="Otillar R.P."/>
            <person name="Penning B.W."/>
            <person name="Salamov A.A."/>
            <person name="Wang Y."/>
            <person name="Zhang L."/>
            <person name="Carpita N.C."/>
            <person name="Freeling M."/>
            <person name="Gingle A.R."/>
            <person name="Hash C.T."/>
            <person name="Keller B."/>
            <person name="Klein P."/>
            <person name="Kresovich S."/>
            <person name="McCann M.C."/>
            <person name="Ming R."/>
            <person name="Peterson D.G."/>
            <person name="Mehboob-ur-Rahman"/>
            <person name="Ware D."/>
            <person name="Westhoff P."/>
            <person name="Mayer K.F."/>
            <person name="Messing J."/>
            <person name="Rokhsar D.S."/>
        </authorList>
    </citation>
    <scope>NUCLEOTIDE SEQUENCE [LARGE SCALE GENOMIC DNA]</scope>
    <source>
        <strain evidence="2">cv. BTx623</strain>
    </source>
</reference>
<reference evidence="2" key="2">
    <citation type="journal article" date="2018" name="Plant J.">
        <title>The Sorghum bicolor reference genome: improved assembly, gene annotations, a transcriptome atlas, and signatures of genome organization.</title>
        <authorList>
            <person name="McCormick R.F."/>
            <person name="Truong S.K."/>
            <person name="Sreedasyam A."/>
            <person name="Jenkins J."/>
            <person name="Shu S."/>
            <person name="Sims D."/>
            <person name="Kennedy M."/>
            <person name="Amirebrahimi M."/>
            <person name="Weers B.D."/>
            <person name="McKinley B."/>
            <person name="Mattison A."/>
            <person name="Morishige D.T."/>
            <person name="Grimwood J."/>
            <person name="Schmutz J."/>
            <person name="Mullet J.E."/>
        </authorList>
    </citation>
    <scope>NUCLEOTIDE SEQUENCE [LARGE SCALE GENOMIC DNA]</scope>
    <source>
        <strain evidence="2">cv. BTx623</strain>
    </source>
</reference>
<dbReference type="InParanoid" id="A0A1B6QPK0"/>